<gene>
    <name evidence="2" type="primary">LOC106074513</name>
</gene>
<dbReference type="CDD" id="cd17039">
    <property type="entry name" value="Ubl_ubiquitin_like"/>
    <property type="match status" value="1"/>
</dbReference>
<accession>A0A9W3BFJ3</accession>
<sequence length="105" mass="11905">MEALDDDKYIDHNPEAEPYAKFKFTVERSLGLVTFHNAECGLQTAIFGLKQDLKSLFNIPAERQVWTLRNRVLDDTKCLENYGITGIENESTRGDGIQIVVKSTI</sequence>
<proteinExistence type="predicted"/>
<dbReference type="RefSeq" id="XP_055898215.1">
    <property type="nucleotide sequence ID" value="XM_056042240.1"/>
</dbReference>
<name>A0A9W3BFJ3_BIOGL</name>
<organism evidence="1 2">
    <name type="scientific">Biomphalaria glabrata</name>
    <name type="common">Bloodfluke planorb</name>
    <name type="synonym">Freshwater snail</name>
    <dbReference type="NCBI Taxonomy" id="6526"/>
    <lineage>
        <taxon>Eukaryota</taxon>
        <taxon>Metazoa</taxon>
        <taxon>Spiralia</taxon>
        <taxon>Lophotrochozoa</taxon>
        <taxon>Mollusca</taxon>
        <taxon>Gastropoda</taxon>
        <taxon>Heterobranchia</taxon>
        <taxon>Euthyneura</taxon>
        <taxon>Panpulmonata</taxon>
        <taxon>Hygrophila</taxon>
        <taxon>Lymnaeoidea</taxon>
        <taxon>Planorbidae</taxon>
        <taxon>Biomphalaria</taxon>
    </lineage>
</organism>
<dbReference type="OrthoDB" id="428577at2759"/>
<evidence type="ECO:0000313" key="1">
    <source>
        <dbReference type="Proteomes" id="UP001165740"/>
    </source>
</evidence>
<dbReference type="Proteomes" id="UP001165740">
    <property type="component" value="Chromosome 9"/>
</dbReference>
<protein>
    <submittedName>
        <fullName evidence="2">Uncharacterized protein LOC106074513</fullName>
    </submittedName>
</protein>
<dbReference type="AlphaFoldDB" id="A0A9W3BFJ3"/>
<dbReference type="InterPro" id="IPR029071">
    <property type="entry name" value="Ubiquitin-like_domsf"/>
</dbReference>
<dbReference type="GeneID" id="106074513"/>
<reference evidence="2" key="1">
    <citation type="submission" date="2025-08" db="UniProtKB">
        <authorList>
            <consortium name="RefSeq"/>
        </authorList>
    </citation>
    <scope>IDENTIFICATION</scope>
</reference>
<evidence type="ECO:0000313" key="2">
    <source>
        <dbReference type="RefSeq" id="XP_055898215.1"/>
    </source>
</evidence>
<dbReference type="Gene3D" id="3.10.20.90">
    <property type="entry name" value="Phosphatidylinositol 3-kinase Catalytic Subunit, Chain A, domain 1"/>
    <property type="match status" value="1"/>
</dbReference>
<dbReference type="SUPFAM" id="SSF54236">
    <property type="entry name" value="Ubiquitin-like"/>
    <property type="match status" value="1"/>
</dbReference>
<keyword evidence="1" id="KW-1185">Reference proteome</keyword>